<proteinExistence type="inferred from homology"/>
<accession>A0A7S3GEA3</accession>
<organism evidence="4">
    <name type="scientific">Palpitomonas bilix</name>
    <dbReference type="NCBI Taxonomy" id="652834"/>
    <lineage>
        <taxon>Eukaryota</taxon>
        <taxon>Eukaryota incertae sedis</taxon>
    </lineage>
</organism>
<evidence type="ECO:0000313" key="4">
    <source>
        <dbReference type="EMBL" id="CAE0263551.1"/>
    </source>
</evidence>
<dbReference type="Pfam" id="PF13714">
    <property type="entry name" value="PEP_mutase"/>
    <property type="match status" value="1"/>
</dbReference>
<gene>
    <name evidence="4" type="ORF">PBIL07802_LOCUS25852</name>
    <name evidence="5" type="ORF">PBIL07802_LOCUS25854</name>
</gene>
<name>A0A7S3GEA3_9EUKA</name>
<evidence type="ECO:0000256" key="2">
    <source>
        <dbReference type="ARBA" id="ARBA00024063"/>
    </source>
</evidence>
<dbReference type="InterPro" id="IPR012698">
    <property type="entry name" value="PEnolPyrv_PMutase_core"/>
</dbReference>
<dbReference type="Gene3D" id="3.20.20.60">
    <property type="entry name" value="Phosphoenolpyruvate-binding domains"/>
    <property type="match status" value="1"/>
</dbReference>
<dbReference type="EMBL" id="HBIB01039693">
    <property type="protein sequence ID" value="CAE0263553.1"/>
    <property type="molecule type" value="Transcribed_RNA"/>
</dbReference>
<evidence type="ECO:0000256" key="3">
    <source>
        <dbReference type="ARBA" id="ARBA00038455"/>
    </source>
</evidence>
<dbReference type="AlphaFoldDB" id="A0A7S3GEA3"/>
<dbReference type="EC" id="5.4.2.9" evidence="2"/>
<evidence type="ECO:0000313" key="5">
    <source>
        <dbReference type="EMBL" id="CAE0263553.1"/>
    </source>
</evidence>
<dbReference type="InterPro" id="IPR039556">
    <property type="entry name" value="ICL/PEPM"/>
</dbReference>
<reference evidence="4" key="1">
    <citation type="submission" date="2021-01" db="EMBL/GenBank/DDBJ databases">
        <authorList>
            <person name="Corre E."/>
            <person name="Pelletier E."/>
            <person name="Niang G."/>
            <person name="Scheremetjew M."/>
            <person name="Finn R."/>
            <person name="Kale V."/>
            <person name="Holt S."/>
            <person name="Cochrane G."/>
            <person name="Meng A."/>
            <person name="Brown T."/>
            <person name="Cohen L."/>
        </authorList>
    </citation>
    <scope>NUCLEOTIDE SEQUENCE</scope>
    <source>
        <strain evidence="4">NIES-2562</strain>
    </source>
</reference>
<protein>
    <recommendedName>
        <fullName evidence="2">phosphoenolpyruvate mutase</fullName>
        <ecNumber evidence="2">5.4.2.9</ecNumber>
    </recommendedName>
</protein>
<dbReference type="PANTHER" id="PTHR42905">
    <property type="entry name" value="PHOSPHOENOLPYRUVATE CARBOXYLASE"/>
    <property type="match status" value="1"/>
</dbReference>
<dbReference type="InterPro" id="IPR040442">
    <property type="entry name" value="Pyrv_kinase-like_dom_sf"/>
</dbReference>
<dbReference type="InterPro" id="IPR015813">
    <property type="entry name" value="Pyrv/PenolPyrv_kinase-like_dom"/>
</dbReference>
<dbReference type="CDD" id="cd00377">
    <property type="entry name" value="ICL_PEPM"/>
    <property type="match status" value="1"/>
</dbReference>
<evidence type="ECO:0000256" key="1">
    <source>
        <dbReference type="ARBA" id="ARBA00023235"/>
    </source>
</evidence>
<dbReference type="NCBIfam" id="TIGR02320">
    <property type="entry name" value="PEP_mutase"/>
    <property type="match status" value="1"/>
</dbReference>
<comment type="similarity">
    <text evidence="3">Belongs to the isocitrate lyase/PEP mutase superfamily. PEP mutase family.</text>
</comment>
<keyword evidence="1" id="KW-0413">Isomerase</keyword>
<dbReference type="PANTHER" id="PTHR42905:SF7">
    <property type="entry name" value="PHOSPHOENOLPYRUVATE PHOSPHOMUTASE"/>
    <property type="match status" value="1"/>
</dbReference>
<dbReference type="SUPFAM" id="SSF51621">
    <property type="entry name" value="Phosphoenolpyruvate/pyruvate domain"/>
    <property type="match status" value="1"/>
</dbReference>
<sequence>MLGARRTVCEGVSARWRQAASSTFVRSLWTNNKAPVRKEMRHSTTLRRMLESDQLEFAMEAHNGLSAKIVQNAGFNAVWASGLSMSAAMGLRDANEASYTQVLDVLEMMADCVTVPILVDGDTGYGNFNNARRFVHLLEHRNIAGVCYEDKLFPKANSLLGEDVRQPLASIDEFCRKIEACKEGQADPDFVVVARVEAFIAGWGMEEALKRAEAYRQAGADAILIHSKKKDGEEIGAFMQEWNGRHPVVLVPTNYSSVPTQTFRDWGASLVIWANHTIRASITAMEEVVRTIHDEQSLTSVEKRVVPVKRIFELQGEDELRTSEKKYLPTMKE</sequence>
<dbReference type="GO" id="GO:0050188">
    <property type="term" value="F:phosphoenolpyruvate mutase activity"/>
    <property type="evidence" value="ECO:0007669"/>
    <property type="project" value="UniProtKB-EC"/>
</dbReference>
<dbReference type="EMBL" id="HBIB01039691">
    <property type="protein sequence ID" value="CAE0263551.1"/>
    <property type="molecule type" value="Transcribed_RNA"/>
</dbReference>